<dbReference type="EMBL" id="KN837263">
    <property type="protein sequence ID" value="KIJ30362.1"/>
    <property type="molecule type" value="Genomic_DNA"/>
</dbReference>
<reference evidence="2 3" key="1">
    <citation type="submission" date="2014-06" db="EMBL/GenBank/DDBJ databases">
        <title>Evolutionary Origins and Diversification of the Mycorrhizal Mutualists.</title>
        <authorList>
            <consortium name="DOE Joint Genome Institute"/>
            <consortium name="Mycorrhizal Genomics Consortium"/>
            <person name="Kohler A."/>
            <person name="Kuo A."/>
            <person name="Nagy L.G."/>
            <person name="Floudas D."/>
            <person name="Copeland A."/>
            <person name="Barry K.W."/>
            <person name="Cichocki N."/>
            <person name="Veneault-Fourrey C."/>
            <person name="LaButti K."/>
            <person name="Lindquist E.A."/>
            <person name="Lipzen A."/>
            <person name="Lundell T."/>
            <person name="Morin E."/>
            <person name="Murat C."/>
            <person name="Riley R."/>
            <person name="Ohm R."/>
            <person name="Sun H."/>
            <person name="Tunlid A."/>
            <person name="Henrissat B."/>
            <person name="Grigoriev I.V."/>
            <person name="Hibbett D.S."/>
            <person name="Martin F."/>
        </authorList>
    </citation>
    <scope>NUCLEOTIDE SEQUENCE [LARGE SCALE GENOMIC DNA]</scope>
    <source>
        <strain evidence="2 3">SS14</strain>
    </source>
</reference>
<feature type="compositionally biased region" description="Polar residues" evidence="1">
    <location>
        <begin position="150"/>
        <end position="162"/>
    </location>
</feature>
<gene>
    <name evidence="2" type="ORF">M422DRAFT_784004</name>
</gene>
<dbReference type="HOGENOM" id="CLU_116865_0_0_1"/>
<evidence type="ECO:0000313" key="2">
    <source>
        <dbReference type="EMBL" id="KIJ30362.1"/>
    </source>
</evidence>
<evidence type="ECO:0000256" key="1">
    <source>
        <dbReference type="SAM" id="MobiDB-lite"/>
    </source>
</evidence>
<evidence type="ECO:0000313" key="3">
    <source>
        <dbReference type="Proteomes" id="UP000054279"/>
    </source>
</evidence>
<dbReference type="AlphaFoldDB" id="A0A0C9UNE3"/>
<sequence length="203" mass="21624">MFGPDTPKLMRKILKKYGPPLPSVLAPEIASHVNFVGRLDSTETESAMGSGLVGFGMRWSVGREAAVAVAVLGQRGSGGRGTFRAGGSGIYPSRDDFERNFNNLPDAESSNDDGGAYLSDEYENSDDNLDYAADQGEDDGEGEEGPLPPGSTSRCSISSPTGQRRWLGEKGGVGAEEYALVPESYLEFVRGDEEDGDDEEGDE</sequence>
<name>A0A0C9UNE3_SPHS4</name>
<feature type="compositionally biased region" description="Acidic residues" evidence="1">
    <location>
        <begin position="120"/>
        <end position="144"/>
    </location>
</feature>
<feature type="region of interest" description="Disordered" evidence="1">
    <location>
        <begin position="78"/>
        <end position="172"/>
    </location>
</feature>
<accession>A0A0C9UNE3</accession>
<proteinExistence type="predicted"/>
<dbReference type="Proteomes" id="UP000054279">
    <property type="component" value="Unassembled WGS sequence"/>
</dbReference>
<organism evidence="2 3">
    <name type="scientific">Sphaerobolus stellatus (strain SS14)</name>
    <dbReference type="NCBI Taxonomy" id="990650"/>
    <lineage>
        <taxon>Eukaryota</taxon>
        <taxon>Fungi</taxon>
        <taxon>Dikarya</taxon>
        <taxon>Basidiomycota</taxon>
        <taxon>Agaricomycotina</taxon>
        <taxon>Agaricomycetes</taxon>
        <taxon>Phallomycetidae</taxon>
        <taxon>Geastrales</taxon>
        <taxon>Sphaerobolaceae</taxon>
        <taxon>Sphaerobolus</taxon>
    </lineage>
</organism>
<protein>
    <submittedName>
        <fullName evidence="2">Uncharacterized protein</fullName>
    </submittedName>
</protein>
<feature type="compositionally biased region" description="Gly residues" evidence="1">
    <location>
        <begin position="78"/>
        <end position="89"/>
    </location>
</feature>
<keyword evidence="3" id="KW-1185">Reference proteome</keyword>